<sequence length="444" mass="48355">MDRNLRPPPGRCNEHFKTEKMSVTFHLNRGQRSRESSMNRHPHLHLGTALTLAALAFAAGPAMAEDPIAIGWVGPLSPPGNYSGGQEMQWAVQLEVDQINKAGGVLGRQIEVTYEDTKGQPAEGSAAAVRLITKDNVSAIIGEFHSSVALAEIEEAHKYGVPWVGTDVWADAITAKQYPEVFRLAPANSLVYVKAADWTVEQGFKNIAIVAENTDFGQGGAQVIAGELKAKGVPYTMATVDLNQQDFTPALLRLMSQSPRPDVIQMVIAGQAQYQLVKQACQLGLAPTAETALIGSSGLLQKEVWEVVGPCAKNLLIVNVAQPKSQWNDKAKEFVKAFTERYNRAPTGVALEAYDTLGVVIEAIRKAGSADRAAIVKALEEIRYEGVNATYTFPTDKTPDWAFHQFKDVPFTIIQYTEENQSPEDAAIVYPKAWATTDKILPGK</sequence>
<dbReference type="OrthoDB" id="9791590at2"/>
<name>A0A211ZN78_9PROT</name>
<dbReference type="InterPro" id="IPR028081">
    <property type="entry name" value="Leu-bd"/>
</dbReference>
<keyword evidence="3" id="KW-0813">Transport</keyword>
<accession>A0A211ZN78</accession>
<dbReference type="SUPFAM" id="SSF53822">
    <property type="entry name" value="Periplasmic binding protein-like I"/>
    <property type="match status" value="1"/>
</dbReference>
<evidence type="ECO:0000256" key="1">
    <source>
        <dbReference type="ARBA" id="ARBA00010062"/>
    </source>
</evidence>
<dbReference type="InterPro" id="IPR051010">
    <property type="entry name" value="BCAA_transport"/>
</dbReference>
<evidence type="ECO:0000259" key="4">
    <source>
        <dbReference type="Pfam" id="PF13458"/>
    </source>
</evidence>
<evidence type="ECO:0000313" key="5">
    <source>
        <dbReference type="EMBL" id="OWJ66709.1"/>
    </source>
</evidence>
<dbReference type="PANTHER" id="PTHR30483:SF6">
    <property type="entry name" value="PERIPLASMIC BINDING PROTEIN OF ABC TRANSPORTER FOR NATURAL AMINO ACIDS"/>
    <property type="match status" value="1"/>
</dbReference>
<dbReference type="PANTHER" id="PTHR30483">
    <property type="entry name" value="LEUCINE-SPECIFIC-BINDING PROTEIN"/>
    <property type="match status" value="1"/>
</dbReference>
<gene>
    <name evidence="5" type="ORF">BWR60_13030</name>
</gene>
<evidence type="ECO:0000256" key="3">
    <source>
        <dbReference type="ARBA" id="ARBA00022970"/>
    </source>
</evidence>
<keyword evidence="3" id="KW-0029">Amino-acid transport</keyword>
<dbReference type="Proteomes" id="UP000196655">
    <property type="component" value="Unassembled WGS sequence"/>
</dbReference>
<keyword evidence="2" id="KW-0732">Signal</keyword>
<dbReference type="CDD" id="cd06345">
    <property type="entry name" value="PBP1_ABC_ligand_binding-like"/>
    <property type="match status" value="1"/>
</dbReference>
<comment type="caution">
    <text evidence="5">The sequence shown here is derived from an EMBL/GenBank/DDBJ whole genome shotgun (WGS) entry which is preliminary data.</text>
</comment>
<evidence type="ECO:0000313" key="6">
    <source>
        <dbReference type="Proteomes" id="UP000196655"/>
    </source>
</evidence>
<dbReference type="GO" id="GO:0006865">
    <property type="term" value="P:amino acid transport"/>
    <property type="evidence" value="ECO:0007669"/>
    <property type="project" value="UniProtKB-KW"/>
</dbReference>
<keyword evidence="6" id="KW-1185">Reference proteome</keyword>
<dbReference type="EMBL" id="NHON01000020">
    <property type="protein sequence ID" value="OWJ66709.1"/>
    <property type="molecule type" value="Genomic_DNA"/>
</dbReference>
<feature type="domain" description="Leucine-binding protein" evidence="4">
    <location>
        <begin position="67"/>
        <end position="398"/>
    </location>
</feature>
<dbReference type="Pfam" id="PF13458">
    <property type="entry name" value="Peripla_BP_6"/>
    <property type="match status" value="1"/>
</dbReference>
<protein>
    <recommendedName>
        <fullName evidence="4">Leucine-binding protein domain-containing protein</fullName>
    </recommendedName>
</protein>
<dbReference type="AlphaFoldDB" id="A0A211ZN78"/>
<dbReference type="InterPro" id="IPR028082">
    <property type="entry name" value="Peripla_BP_I"/>
</dbReference>
<dbReference type="Gene3D" id="3.40.50.2300">
    <property type="match status" value="2"/>
</dbReference>
<proteinExistence type="inferred from homology"/>
<organism evidence="5 6">
    <name type="scientific">Inquilinus limosus</name>
    <dbReference type="NCBI Taxonomy" id="171674"/>
    <lineage>
        <taxon>Bacteria</taxon>
        <taxon>Pseudomonadati</taxon>
        <taxon>Pseudomonadota</taxon>
        <taxon>Alphaproteobacteria</taxon>
        <taxon>Rhodospirillales</taxon>
        <taxon>Rhodospirillaceae</taxon>
        <taxon>Inquilinus</taxon>
    </lineage>
</organism>
<evidence type="ECO:0000256" key="2">
    <source>
        <dbReference type="ARBA" id="ARBA00022729"/>
    </source>
</evidence>
<reference evidence="6" key="1">
    <citation type="submission" date="2017-05" db="EMBL/GenBank/DDBJ databases">
        <authorList>
            <person name="Macchi M."/>
            <person name="Festa S."/>
            <person name="Coppotelli B.M."/>
            <person name="Morelli I.S."/>
        </authorList>
    </citation>
    <scope>NUCLEOTIDE SEQUENCE [LARGE SCALE GENOMIC DNA]</scope>
    <source>
        <strain evidence="6">I</strain>
    </source>
</reference>
<comment type="similarity">
    <text evidence="1">Belongs to the leucine-binding protein family.</text>
</comment>